<accession>A0A1M7UM99</accession>
<evidence type="ECO:0000313" key="2">
    <source>
        <dbReference type="EMBL" id="SHN84025.1"/>
    </source>
</evidence>
<evidence type="ECO:0000256" key="1">
    <source>
        <dbReference type="SAM" id="MobiDB-lite"/>
    </source>
</evidence>
<evidence type="ECO:0000313" key="3">
    <source>
        <dbReference type="Proteomes" id="UP000184428"/>
    </source>
</evidence>
<dbReference type="OrthoDB" id="5197784at2"/>
<reference evidence="2 3" key="1">
    <citation type="submission" date="2016-12" db="EMBL/GenBank/DDBJ databases">
        <authorList>
            <person name="Song W.-J."/>
            <person name="Kurnit D.M."/>
        </authorList>
    </citation>
    <scope>NUCLEOTIDE SEQUENCE [LARGE SCALE GENOMIC DNA]</scope>
    <source>
        <strain evidence="2 3">DSM 43162</strain>
    </source>
</reference>
<feature type="region of interest" description="Disordered" evidence="1">
    <location>
        <begin position="1"/>
        <end position="28"/>
    </location>
</feature>
<dbReference type="RefSeq" id="WP_141243075.1">
    <property type="nucleotide sequence ID" value="NZ_FRDM01000022.1"/>
</dbReference>
<name>A0A1M7UM99_9ACTN</name>
<organism evidence="2 3">
    <name type="scientific">Geodermatophilus obscurus</name>
    <dbReference type="NCBI Taxonomy" id="1861"/>
    <lineage>
        <taxon>Bacteria</taxon>
        <taxon>Bacillati</taxon>
        <taxon>Actinomycetota</taxon>
        <taxon>Actinomycetes</taxon>
        <taxon>Geodermatophilales</taxon>
        <taxon>Geodermatophilaceae</taxon>
        <taxon>Geodermatophilus</taxon>
    </lineage>
</organism>
<dbReference type="EMBL" id="FRDM01000022">
    <property type="protein sequence ID" value="SHN84025.1"/>
    <property type="molecule type" value="Genomic_DNA"/>
</dbReference>
<gene>
    <name evidence="2" type="ORF">SAMN05660350_03537</name>
</gene>
<dbReference type="AlphaFoldDB" id="A0A1M7UM99"/>
<sequence>MSQAITRRAPVADRSPVRQPAPVAHLPHWTRPDFAGDVLAAAWAPGTAPPREIRVRPELHDRLLAELDPAARAALAEHGVLGEPAGVPVVVDPALPQFPGFEVRRVRPGGPVRARGAA</sequence>
<dbReference type="Proteomes" id="UP000184428">
    <property type="component" value="Unassembled WGS sequence"/>
</dbReference>
<proteinExistence type="predicted"/>
<protein>
    <submittedName>
        <fullName evidence="2">Uncharacterized protein</fullName>
    </submittedName>
</protein>